<feature type="signal peptide" evidence="2">
    <location>
        <begin position="1"/>
        <end position="27"/>
    </location>
</feature>
<feature type="chain" id="PRO_5002295392" evidence="2">
    <location>
        <begin position="28"/>
        <end position="127"/>
    </location>
</feature>
<organism evidence="3 4">
    <name type="scientific">Martelella endophytica</name>
    <dbReference type="NCBI Taxonomy" id="1486262"/>
    <lineage>
        <taxon>Bacteria</taxon>
        <taxon>Pseudomonadati</taxon>
        <taxon>Pseudomonadota</taxon>
        <taxon>Alphaproteobacteria</taxon>
        <taxon>Hyphomicrobiales</taxon>
        <taxon>Aurantimonadaceae</taxon>
        <taxon>Martelella</taxon>
    </lineage>
</organism>
<dbReference type="EMBL" id="CP010803">
    <property type="protein sequence ID" value="AJY46845.1"/>
    <property type="molecule type" value="Genomic_DNA"/>
</dbReference>
<keyword evidence="1" id="KW-0812">Transmembrane</keyword>
<evidence type="ECO:0000256" key="1">
    <source>
        <dbReference type="SAM" id="Phobius"/>
    </source>
</evidence>
<dbReference type="OrthoDB" id="9808748at2"/>
<dbReference type="PATRIC" id="fig|1486262.3.peg.3317"/>
<keyword evidence="2" id="KW-0732">Signal</keyword>
<dbReference type="InterPro" id="IPR036927">
    <property type="entry name" value="Cyt_c_oxase-like_su1_sf"/>
</dbReference>
<sequence length="127" mass="13033">MKRLASSCFVVAALAGVTGMTMGIVMAASHDHSLAPAHAHLNLLGWVSMALYGLYYHTHPQVAARPIATAQVGLAVLSVVLLIPGIVIANLGGSEIPAVVGALLALISMVMFLAITMTGFLRDAGNA</sequence>
<dbReference type="STRING" id="1486262.TM49_16055"/>
<dbReference type="SUPFAM" id="SSF81442">
    <property type="entry name" value="Cytochrome c oxidase subunit I-like"/>
    <property type="match status" value="1"/>
</dbReference>
<feature type="transmembrane region" description="Helical" evidence="1">
    <location>
        <begin position="98"/>
        <end position="121"/>
    </location>
</feature>
<dbReference type="Proteomes" id="UP000032611">
    <property type="component" value="Chromosome"/>
</dbReference>
<dbReference type="Gene3D" id="1.20.210.10">
    <property type="entry name" value="Cytochrome c oxidase-like, subunit I domain"/>
    <property type="match status" value="1"/>
</dbReference>
<dbReference type="AlphaFoldDB" id="A0A0D5LSA4"/>
<dbReference type="KEGG" id="mey:TM49_16055"/>
<evidence type="ECO:0000256" key="2">
    <source>
        <dbReference type="SAM" id="SignalP"/>
    </source>
</evidence>
<reference evidence="3 4" key="1">
    <citation type="journal article" date="2015" name="Genome Announc.">
        <title>Complete genome sequence of Martelella endophytica YC6887, which has antifungal activity associated with a halophyte.</title>
        <authorList>
            <person name="Khan A."/>
            <person name="Khan H."/>
            <person name="Chung E.J."/>
            <person name="Hossain M.T."/>
            <person name="Chung Y.R."/>
        </authorList>
    </citation>
    <scope>NUCLEOTIDE SEQUENCE [LARGE SCALE GENOMIC DNA]</scope>
    <source>
        <strain evidence="3">YC6887</strain>
    </source>
</reference>
<dbReference type="HOGENOM" id="CLU_150673_0_0_5"/>
<keyword evidence="1" id="KW-0472">Membrane</keyword>
<dbReference type="RefSeq" id="WP_045682760.1">
    <property type="nucleotide sequence ID" value="NZ_CP010803.1"/>
</dbReference>
<gene>
    <name evidence="3" type="ORF">TM49_16055</name>
</gene>
<name>A0A0D5LSA4_MAREN</name>
<proteinExistence type="predicted"/>
<evidence type="ECO:0000313" key="3">
    <source>
        <dbReference type="EMBL" id="AJY46845.1"/>
    </source>
</evidence>
<feature type="transmembrane region" description="Helical" evidence="1">
    <location>
        <begin position="37"/>
        <end position="55"/>
    </location>
</feature>
<evidence type="ECO:0000313" key="4">
    <source>
        <dbReference type="Proteomes" id="UP000032611"/>
    </source>
</evidence>
<feature type="transmembrane region" description="Helical" evidence="1">
    <location>
        <begin position="67"/>
        <end position="92"/>
    </location>
</feature>
<keyword evidence="1" id="KW-1133">Transmembrane helix</keyword>
<accession>A0A0D5LSA4</accession>
<keyword evidence="4" id="KW-1185">Reference proteome</keyword>
<protein>
    <submittedName>
        <fullName evidence="3">Uncharacterized protein</fullName>
    </submittedName>
</protein>